<feature type="region of interest" description="Disordered" evidence="1">
    <location>
        <begin position="1"/>
        <end position="31"/>
    </location>
</feature>
<protein>
    <submittedName>
        <fullName evidence="3">Uncharacterized protein</fullName>
    </submittedName>
</protein>
<feature type="compositionally biased region" description="Polar residues" evidence="1">
    <location>
        <begin position="1"/>
        <end position="11"/>
    </location>
</feature>
<feature type="transmembrane region" description="Helical" evidence="2">
    <location>
        <begin position="404"/>
        <end position="426"/>
    </location>
</feature>
<keyword evidence="2" id="KW-0472">Membrane</keyword>
<dbReference type="Proteomes" id="UP000321353">
    <property type="component" value="Chromosome"/>
</dbReference>
<keyword evidence="4" id="KW-1185">Reference proteome</keyword>
<evidence type="ECO:0000313" key="4">
    <source>
        <dbReference type="Proteomes" id="UP000321353"/>
    </source>
</evidence>
<dbReference type="RefSeq" id="WP_167546658.1">
    <property type="nucleotide sequence ID" value="NZ_CP036264.1"/>
</dbReference>
<evidence type="ECO:0000256" key="2">
    <source>
        <dbReference type="SAM" id="Phobius"/>
    </source>
</evidence>
<sequence length="465" mass="49405">MRIPSQFNDSSLYRPRRGDGNSKKHRSVPGATDSRRRLIRLGVVLLLVVVVMREARRPGLYQTFFDTREENWIPIAPAADPTGRSAQTGAPADRIAAAGNDVTVNARAGESGAAIRRATARWVDAMEVPLQRAWTESLIKIQSSSAQTSTGWGGLSVDQFDASTELVQQSSVQQGHETHDEFLAMIQTLRDCAVADECPPGVWGRIASVAVPTLDALQAAATRRVSDGTFWTSADSDAFYLGLVRSDALPSDGGVTTGTLPLLQQPEIYRGQTIRLVGTLHLAEPKTAQSNRAGVESYWKLWIIPADGGIRPTILMTRELPGLIADSLTADGKWDHQSNPDNPDGKIAAVGRFIKRLPYRSSIGADLAPVVIGRVVGAKGLASTSGEQSGGDATGDSAAAGGDLTGLVGVLLAIVGGIALAGFLMYRSALDAKRSRTLRQHAGDDVKLDLDALADHDAANEGTQS</sequence>
<keyword evidence="2" id="KW-0812">Transmembrane</keyword>
<keyword evidence="2" id="KW-1133">Transmembrane helix</keyword>
<organism evidence="3 4">
    <name type="scientific">Stieleria maiorica</name>
    <dbReference type="NCBI Taxonomy" id="2795974"/>
    <lineage>
        <taxon>Bacteria</taxon>
        <taxon>Pseudomonadati</taxon>
        <taxon>Planctomycetota</taxon>
        <taxon>Planctomycetia</taxon>
        <taxon>Pirellulales</taxon>
        <taxon>Pirellulaceae</taxon>
        <taxon>Stieleria</taxon>
    </lineage>
</organism>
<gene>
    <name evidence="3" type="ORF">Mal15_13160</name>
</gene>
<dbReference type="AlphaFoldDB" id="A0A5B9MDF1"/>
<reference evidence="3 4" key="1">
    <citation type="submission" date="2019-02" db="EMBL/GenBank/DDBJ databases">
        <title>Planctomycetal bacteria perform biofilm scaping via a novel small molecule.</title>
        <authorList>
            <person name="Jeske O."/>
            <person name="Boedeker C."/>
            <person name="Wiegand S."/>
            <person name="Breitling P."/>
            <person name="Kallscheuer N."/>
            <person name="Jogler M."/>
            <person name="Rohde M."/>
            <person name="Petersen J."/>
            <person name="Medema M.H."/>
            <person name="Surup F."/>
            <person name="Jogler C."/>
        </authorList>
    </citation>
    <scope>NUCLEOTIDE SEQUENCE [LARGE SCALE GENOMIC DNA]</scope>
    <source>
        <strain evidence="3 4">Mal15</strain>
    </source>
</reference>
<evidence type="ECO:0000313" key="3">
    <source>
        <dbReference type="EMBL" id="QEF97277.1"/>
    </source>
</evidence>
<proteinExistence type="predicted"/>
<accession>A0A5B9MDF1</accession>
<dbReference type="KEGG" id="smam:Mal15_13160"/>
<dbReference type="EMBL" id="CP036264">
    <property type="protein sequence ID" value="QEF97277.1"/>
    <property type="molecule type" value="Genomic_DNA"/>
</dbReference>
<evidence type="ECO:0000256" key="1">
    <source>
        <dbReference type="SAM" id="MobiDB-lite"/>
    </source>
</evidence>
<name>A0A5B9MDF1_9BACT</name>